<dbReference type="SUPFAM" id="SSF52540">
    <property type="entry name" value="P-loop containing nucleoside triphosphate hydrolases"/>
    <property type="match status" value="1"/>
</dbReference>
<sequence>MKRLAQYFRSLQSGQSSYSLIYEGSYYDQGGTISDPTYWNNDVAYYIERTHKLTLDKPCITIKIPFDRLGLDENVDQVVLSDFALRAWVDHIEALNELIYNRSRSDKENGAFYCFRPTNVVLQRNASFVEVISDKWYLCLMITVQLPFKNNDKAMRMLCKMLPKEVEELIAKWDLIKLNAAYELVKKQNRIREWLKSSDYCAFIANGSILPRNKDNSGPLEGALPFTSPEDIEIEICGLRGMGIKHGVTVITGGGYSGKSTMLDALNSGIYNHSIGDGREFVITDQSAMEISAEEGRSIRNINITPFIKWIPNSSAEQFSTDYASGSTSQAANIMEAINVGCKLLLIDEDRSATNFMIQDIKMRSLIKHEPITPFTERVRELYEAVGVSSVLVIGGSGEFLSVADQIILMDNFVPKNVTEEAKKLCEHDKPRERIPFTKWEIERKITTDHFSSYPQGSGTEKLMVSTMGYLMIGDEQIDIRGLYNITSHAQLAAIAFLIRKIAISNTDRHIFLHEKIKKALEDMEREGVDIVFSSFFPGFERWLELPRMNEVLSVINRMKHLSFIQLEPSEHL</sequence>
<protein>
    <submittedName>
        <fullName evidence="3">ATPase</fullName>
    </submittedName>
</protein>
<dbReference type="EMBL" id="WHNZ01000007">
    <property type="protein sequence ID" value="NOU98570.1"/>
    <property type="molecule type" value="Genomic_DNA"/>
</dbReference>
<dbReference type="InterPro" id="IPR027417">
    <property type="entry name" value="P-loop_NTPase"/>
</dbReference>
<feature type="domain" description="MRB1590-like C-terminal" evidence="2">
    <location>
        <begin position="466"/>
        <end position="563"/>
    </location>
</feature>
<evidence type="ECO:0000313" key="4">
    <source>
        <dbReference type="Proteomes" id="UP000618579"/>
    </source>
</evidence>
<dbReference type="Proteomes" id="UP000618579">
    <property type="component" value="Unassembled WGS sequence"/>
</dbReference>
<evidence type="ECO:0000313" key="3">
    <source>
        <dbReference type="EMBL" id="NOU98570.1"/>
    </source>
</evidence>
<dbReference type="InterPro" id="IPR049069">
    <property type="entry name" value="MRB1590-like_C"/>
</dbReference>
<reference evidence="3 4" key="1">
    <citation type="submission" date="2019-10" db="EMBL/GenBank/DDBJ databases">
        <title>Description of Paenibacillus pedi sp. nov.</title>
        <authorList>
            <person name="Carlier A."/>
            <person name="Qi S."/>
        </authorList>
    </citation>
    <scope>NUCLEOTIDE SEQUENCE [LARGE SCALE GENOMIC DNA]</scope>
    <source>
        <strain evidence="3 4">LMG 31457</strain>
    </source>
</reference>
<gene>
    <name evidence="3" type="ORF">GC097_00830</name>
</gene>
<evidence type="ECO:0000259" key="2">
    <source>
        <dbReference type="Pfam" id="PF21117"/>
    </source>
</evidence>
<keyword evidence="4" id="KW-1185">Reference proteome</keyword>
<proteinExistence type="predicted"/>
<evidence type="ECO:0000259" key="1">
    <source>
        <dbReference type="Pfam" id="PF09818"/>
    </source>
</evidence>
<dbReference type="InterPro" id="IPR019195">
    <property type="entry name" value="ABC_ATPase_put"/>
</dbReference>
<organism evidence="3 4">
    <name type="scientific">Paenibacillus planticolens</name>
    <dbReference type="NCBI Taxonomy" id="2654976"/>
    <lineage>
        <taxon>Bacteria</taxon>
        <taxon>Bacillati</taxon>
        <taxon>Bacillota</taxon>
        <taxon>Bacilli</taxon>
        <taxon>Bacillales</taxon>
        <taxon>Paenibacillaceae</taxon>
        <taxon>Paenibacillus</taxon>
    </lineage>
</organism>
<dbReference type="Pfam" id="PF09818">
    <property type="entry name" value="ABC_ATPase"/>
    <property type="match status" value="1"/>
</dbReference>
<dbReference type="InterPro" id="IPR046834">
    <property type="entry name" value="ABC_ATPase_C"/>
</dbReference>
<dbReference type="PANTHER" id="PTHR38149:SF1">
    <property type="entry name" value="ATPASE"/>
    <property type="match status" value="1"/>
</dbReference>
<feature type="domain" description="ATPase of the ABC class C-terminal" evidence="1">
    <location>
        <begin position="178"/>
        <end position="433"/>
    </location>
</feature>
<comment type="caution">
    <text evidence="3">The sequence shown here is derived from an EMBL/GenBank/DDBJ whole genome shotgun (WGS) entry which is preliminary data.</text>
</comment>
<name>A0ABX1ZFC2_9BACL</name>
<accession>A0ABX1ZFC2</accession>
<dbReference type="Pfam" id="PF21117">
    <property type="entry name" value="MRB1590_C"/>
    <property type="match status" value="1"/>
</dbReference>
<dbReference type="PANTHER" id="PTHR38149">
    <property type="entry name" value="ATPASE"/>
    <property type="match status" value="1"/>
</dbReference>